<feature type="region of interest" description="Disordered" evidence="5">
    <location>
        <begin position="243"/>
        <end position="285"/>
    </location>
</feature>
<feature type="compositionally biased region" description="Polar residues" evidence="5">
    <location>
        <begin position="117"/>
        <end position="137"/>
    </location>
</feature>
<evidence type="ECO:0000313" key="8">
    <source>
        <dbReference type="Proteomes" id="UP000053477"/>
    </source>
</evidence>
<comment type="subcellular location">
    <subcellularLocation>
        <location evidence="1">Mitochondrion</location>
    </subcellularLocation>
</comment>
<dbReference type="OrthoDB" id="277888at2759"/>
<dbReference type="PANTHER" id="PTHR46203:SF1">
    <property type="entry name" value="MITOCHONDRIAL TRANSLATION RELEASE FACTOR IN RESCUE"/>
    <property type="match status" value="1"/>
</dbReference>
<comment type="similarity">
    <text evidence="2">Belongs to the prokaryotic/mitochondrial release factor family.</text>
</comment>
<evidence type="ECO:0000259" key="6">
    <source>
        <dbReference type="Pfam" id="PF00472"/>
    </source>
</evidence>
<dbReference type="InterPro" id="IPR045853">
    <property type="entry name" value="Pep_chain_release_fac_I_sf"/>
</dbReference>
<dbReference type="GO" id="GO:0034551">
    <property type="term" value="P:mitochondrial respiratory chain complex III assembly"/>
    <property type="evidence" value="ECO:0007669"/>
    <property type="project" value="InterPro"/>
</dbReference>
<evidence type="ECO:0000256" key="4">
    <source>
        <dbReference type="ARBA" id="ARBA00023128"/>
    </source>
</evidence>
<dbReference type="InterPro" id="IPR000352">
    <property type="entry name" value="Pep_chain_release_fac_I"/>
</dbReference>
<dbReference type="GO" id="GO:0003747">
    <property type="term" value="F:translation release factor activity"/>
    <property type="evidence" value="ECO:0007669"/>
    <property type="project" value="InterPro"/>
</dbReference>
<feature type="compositionally biased region" description="Basic and acidic residues" evidence="5">
    <location>
        <begin position="144"/>
        <end position="154"/>
    </location>
</feature>
<name>A0A0H2S3X0_9AGAM</name>
<protein>
    <recommendedName>
        <fullName evidence="6">Prokaryotic-type class I peptide chain release factors domain-containing protein</fullName>
    </recommendedName>
</protein>
<dbReference type="EMBL" id="KQ085891">
    <property type="protein sequence ID" value="KLO18782.1"/>
    <property type="molecule type" value="Genomic_DNA"/>
</dbReference>
<evidence type="ECO:0000256" key="2">
    <source>
        <dbReference type="ARBA" id="ARBA00010835"/>
    </source>
</evidence>
<feature type="domain" description="Prokaryotic-type class I peptide chain release factors" evidence="6">
    <location>
        <begin position="176"/>
        <end position="272"/>
    </location>
</feature>
<sequence>MSITQELRASARSAYRSLLRASSSTFRGDERVLRAFREKIRTDARSAETIADPVVFAGKNQLGREIADIIRRNVVQGVRVDGSASPGASQSVQEDRWRLRYTEHTELGSNEDRFGPTSKSSSGGCCQDNSKPTSQPSVIEEDLPPEHSEELKPKEQTTAFYSVLKRQHKQRIIPQLLESDLEESFVRGSGPGGQSINKTRNNVQLLHKPTGIRVTCQETRSLTQNREFARKWLLEKLDHYFNPGLSKEDMKRAKQRERERRRKKKASRKLREKEEERGIHVDEDA</sequence>
<dbReference type="GO" id="GO:0005739">
    <property type="term" value="C:mitochondrion"/>
    <property type="evidence" value="ECO:0007669"/>
    <property type="project" value="UniProtKB-SubCell"/>
</dbReference>
<evidence type="ECO:0000256" key="3">
    <source>
        <dbReference type="ARBA" id="ARBA00022946"/>
    </source>
</evidence>
<accession>A0A0H2S3X0</accession>
<organism evidence="7 8">
    <name type="scientific">Schizopora paradoxa</name>
    <dbReference type="NCBI Taxonomy" id="27342"/>
    <lineage>
        <taxon>Eukaryota</taxon>
        <taxon>Fungi</taxon>
        <taxon>Dikarya</taxon>
        <taxon>Basidiomycota</taxon>
        <taxon>Agaricomycotina</taxon>
        <taxon>Agaricomycetes</taxon>
        <taxon>Hymenochaetales</taxon>
        <taxon>Schizoporaceae</taxon>
        <taxon>Schizopora</taxon>
    </lineage>
</organism>
<dbReference type="PANTHER" id="PTHR46203">
    <property type="entry name" value="PROBABLE PEPTIDE CHAIN RELEASE FACTOR C12ORF65"/>
    <property type="match status" value="1"/>
</dbReference>
<feature type="region of interest" description="Disordered" evidence="5">
    <location>
        <begin position="107"/>
        <end position="154"/>
    </location>
</feature>
<dbReference type="Gene3D" id="3.30.160.20">
    <property type="match status" value="1"/>
</dbReference>
<dbReference type="InterPro" id="IPR045298">
    <property type="entry name" value="Complex1_LYR_LYRM7"/>
</dbReference>
<feature type="compositionally biased region" description="Basic and acidic residues" evidence="5">
    <location>
        <begin position="246"/>
        <end position="258"/>
    </location>
</feature>
<keyword evidence="4" id="KW-0496">Mitochondrion</keyword>
<gene>
    <name evidence="7" type="ORF">SCHPADRAFT_912975</name>
</gene>
<dbReference type="InParanoid" id="A0A0H2S3X0"/>
<feature type="compositionally biased region" description="Basic and acidic residues" evidence="5">
    <location>
        <begin position="269"/>
        <end position="285"/>
    </location>
</feature>
<dbReference type="Proteomes" id="UP000053477">
    <property type="component" value="Unassembled WGS sequence"/>
</dbReference>
<dbReference type="GO" id="GO:0032543">
    <property type="term" value="P:mitochondrial translation"/>
    <property type="evidence" value="ECO:0007669"/>
    <property type="project" value="UniProtKB-ARBA"/>
</dbReference>
<proteinExistence type="inferred from homology"/>
<evidence type="ECO:0000256" key="1">
    <source>
        <dbReference type="ARBA" id="ARBA00004173"/>
    </source>
</evidence>
<keyword evidence="3" id="KW-0809">Transit peptide</keyword>
<dbReference type="SUPFAM" id="SSF75620">
    <property type="entry name" value="Release factor"/>
    <property type="match status" value="1"/>
</dbReference>
<dbReference type="InterPro" id="IPR052405">
    <property type="entry name" value="Mito_Transl_Release_Factor"/>
</dbReference>
<dbReference type="CDD" id="cd20267">
    <property type="entry name" value="Complex1_LYR_LYRM7"/>
    <property type="match status" value="1"/>
</dbReference>
<dbReference type="Pfam" id="PF00472">
    <property type="entry name" value="RF-1"/>
    <property type="match status" value="1"/>
</dbReference>
<dbReference type="AlphaFoldDB" id="A0A0H2S3X0"/>
<keyword evidence="8" id="KW-1185">Reference proteome</keyword>
<dbReference type="STRING" id="27342.A0A0H2S3X0"/>
<evidence type="ECO:0000256" key="5">
    <source>
        <dbReference type="SAM" id="MobiDB-lite"/>
    </source>
</evidence>
<feature type="compositionally biased region" description="Basic residues" evidence="5">
    <location>
        <begin position="259"/>
        <end position="268"/>
    </location>
</feature>
<reference evidence="7 8" key="1">
    <citation type="submission" date="2015-04" db="EMBL/GenBank/DDBJ databases">
        <title>Complete genome sequence of Schizopora paradoxa KUC8140, a cosmopolitan wood degrader in East Asia.</title>
        <authorList>
            <consortium name="DOE Joint Genome Institute"/>
            <person name="Min B."/>
            <person name="Park H."/>
            <person name="Jang Y."/>
            <person name="Kim J.-J."/>
            <person name="Kim K.H."/>
            <person name="Pangilinan J."/>
            <person name="Lipzen A."/>
            <person name="Riley R."/>
            <person name="Grigoriev I.V."/>
            <person name="Spatafora J.W."/>
            <person name="Choi I.-G."/>
        </authorList>
    </citation>
    <scope>NUCLEOTIDE SEQUENCE [LARGE SCALE GENOMIC DNA]</scope>
    <source>
        <strain evidence="7 8">KUC8140</strain>
    </source>
</reference>
<evidence type="ECO:0000313" key="7">
    <source>
        <dbReference type="EMBL" id="KLO18782.1"/>
    </source>
</evidence>